<dbReference type="EMBL" id="LGGP01000111">
    <property type="protein sequence ID" value="KUK80791.1"/>
    <property type="molecule type" value="Genomic_DNA"/>
</dbReference>
<gene>
    <name evidence="8" type="ORF">XD94_0768</name>
</gene>
<dbReference type="Pfam" id="PF19290">
    <property type="entry name" value="PmbA_TldD_2nd"/>
    <property type="match status" value="1"/>
</dbReference>
<evidence type="ECO:0000256" key="2">
    <source>
        <dbReference type="ARBA" id="ARBA00022670"/>
    </source>
</evidence>
<feature type="domain" description="Metalloprotease TldD/E C-terminal" evidence="6">
    <location>
        <begin position="228"/>
        <end position="459"/>
    </location>
</feature>
<dbReference type="Pfam" id="PF01523">
    <property type="entry name" value="PmbA_TldD_1st"/>
    <property type="match status" value="1"/>
</dbReference>
<feature type="domain" description="Metalloprotease TldD/E N-terminal" evidence="5">
    <location>
        <begin position="22"/>
        <end position="84"/>
    </location>
</feature>
<dbReference type="PIRSF" id="PIRSF004919">
    <property type="entry name" value="TldD"/>
    <property type="match status" value="1"/>
</dbReference>
<keyword evidence="2" id="KW-0645">Protease</keyword>
<dbReference type="InterPro" id="IPR045569">
    <property type="entry name" value="Metalloprtase-TldD/E_C"/>
</dbReference>
<dbReference type="PATRIC" id="fig|1184387.3.peg.1156"/>
<dbReference type="GO" id="GO:0006508">
    <property type="term" value="P:proteolysis"/>
    <property type="evidence" value="ECO:0007669"/>
    <property type="project" value="UniProtKB-KW"/>
</dbReference>
<dbReference type="GO" id="GO:0005829">
    <property type="term" value="C:cytosol"/>
    <property type="evidence" value="ECO:0007669"/>
    <property type="project" value="TreeGrafter"/>
</dbReference>
<dbReference type="Proteomes" id="UP000054092">
    <property type="component" value="Unassembled WGS sequence"/>
</dbReference>
<evidence type="ECO:0000313" key="8">
    <source>
        <dbReference type="EMBL" id="KUK80791.1"/>
    </source>
</evidence>
<dbReference type="Gene3D" id="3.30.2290.10">
    <property type="entry name" value="PmbA/TldD superfamily"/>
    <property type="match status" value="1"/>
</dbReference>
<protein>
    <submittedName>
        <fullName evidence="8">Peptidase U62 modulator of DNA gyrase</fullName>
    </submittedName>
</protein>
<comment type="similarity">
    <text evidence="1">Belongs to the peptidase U62 family.</text>
</comment>
<proteinExistence type="inferred from homology"/>
<accession>A0A101HPQ0</accession>
<feature type="domain" description="Metalloprotease TldD/E central" evidence="7">
    <location>
        <begin position="113"/>
        <end position="219"/>
    </location>
</feature>
<dbReference type="PANTHER" id="PTHR30624">
    <property type="entry name" value="UNCHARACTERIZED PROTEIN TLDD AND PMBA"/>
    <property type="match status" value="1"/>
</dbReference>
<evidence type="ECO:0000256" key="4">
    <source>
        <dbReference type="ARBA" id="ARBA00023049"/>
    </source>
</evidence>
<evidence type="ECO:0000259" key="6">
    <source>
        <dbReference type="Pfam" id="PF19289"/>
    </source>
</evidence>
<dbReference type="GO" id="GO:0008237">
    <property type="term" value="F:metallopeptidase activity"/>
    <property type="evidence" value="ECO:0007669"/>
    <property type="project" value="UniProtKB-KW"/>
</dbReference>
<dbReference type="InterPro" id="IPR025502">
    <property type="entry name" value="TldD"/>
</dbReference>
<dbReference type="InterPro" id="IPR036059">
    <property type="entry name" value="TldD/PmbA_sf"/>
</dbReference>
<organism evidence="8 9">
    <name type="scientific">Mesotoga prima</name>
    <dbReference type="NCBI Taxonomy" id="1184387"/>
    <lineage>
        <taxon>Bacteria</taxon>
        <taxon>Thermotogati</taxon>
        <taxon>Thermotogota</taxon>
        <taxon>Thermotogae</taxon>
        <taxon>Kosmotogales</taxon>
        <taxon>Kosmotogaceae</taxon>
        <taxon>Mesotoga</taxon>
    </lineage>
</organism>
<dbReference type="PANTHER" id="PTHR30624:SF4">
    <property type="entry name" value="METALLOPROTEASE TLDD"/>
    <property type="match status" value="1"/>
</dbReference>
<dbReference type="SUPFAM" id="SSF111283">
    <property type="entry name" value="Putative modulator of DNA gyrase, PmbA/TldD"/>
    <property type="match status" value="1"/>
</dbReference>
<reference evidence="9" key="1">
    <citation type="journal article" date="2015" name="MBio">
        <title>Genome-Resolved Metagenomic Analysis Reveals Roles for Candidate Phyla and Other Microbial Community Members in Biogeochemical Transformations in Oil Reservoirs.</title>
        <authorList>
            <person name="Hu P."/>
            <person name="Tom L."/>
            <person name="Singh A."/>
            <person name="Thomas B.C."/>
            <person name="Baker B.J."/>
            <person name="Piceno Y.M."/>
            <person name="Andersen G.L."/>
            <person name="Banfield J.F."/>
        </authorList>
    </citation>
    <scope>NUCLEOTIDE SEQUENCE [LARGE SCALE GENOMIC DNA]</scope>
</reference>
<keyword evidence="3" id="KW-0378">Hydrolase</keyword>
<evidence type="ECO:0000256" key="1">
    <source>
        <dbReference type="ARBA" id="ARBA00005836"/>
    </source>
</evidence>
<evidence type="ECO:0000256" key="3">
    <source>
        <dbReference type="ARBA" id="ARBA00022801"/>
    </source>
</evidence>
<evidence type="ECO:0000313" key="9">
    <source>
        <dbReference type="Proteomes" id="UP000054092"/>
    </source>
</evidence>
<dbReference type="AlphaFoldDB" id="A0A101HPQ0"/>
<dbReference type="InterPro" id="IPR035068">
    <property type="entry name" value="TldD/PmbA_N"/>
</dbReference>
<dbReference type="InterPro" id="IPR045570">
    <property type="entry name" value="Metalloprtase-TldD/E_cen_dom"/>
</dbReference>
<dbReference type="Pfam" id="PF19289">
    <property type="entry name" value="PmbA_TldD_3rd"/>
    <property type="match status" value="1"/>
</dbReference>
<dbReference type="InterPro" id="IPR051463">
    <property type="entry name" value="Peptidase_U62_metallo"/>
</dbReference>
<name>A0A101HPQ0_9BACT</name>
<comment type="caution">
    <text evidence="8">The sequence shown here is derived from an EMBL/GenBank/DDBJ whole genome shotgun (WGS) entry which is preliminary data.</text>
</comment>
<evidence type="ECO:0000259" key="7">
    <source>
        <dbReference type="Pfam" id="PF19290"/>
    </source>
</evidence>
<dbReference type="InterPro" id="IPR002510">
    <property type="entry name" value="Metalloprtase-TldD/E_N"/>
</dbReference>
<keyword evidence="4" id="KW-0482">Metalloprotease</keyword>
<sequence>MYSDEAYSAVITKILSGGADFAEIFLEDRYTGSISMVQGEVEGSVSGKLFGAGLRAFKGTRSIYAYTNDLSLDGLMKVADRLKAVIDQERDVDTVIDFREREYVDLCPVLHAPESIPKKEKVGVMKLAHEGASTFSSTISQVIVNYIEYDQNVWIYNSVGVKAQDHRTRTRLSISAVATKNGNMETGFYGPGGAMGFEFFNIKDPRAAGERAARIADRMVKAEYAPAGKMPVIISNEFGGVIFHEACGHALEATGVAKGASVFAGKLGQKIANECVSAVDDPTIPNAWGSANVDDEGTPTRRNLLIDKGILKNYMIDRLGAIKMRMEPTGSARRQDYTYAPTSRMSNTFLLPGEYYPEEIIAATDYGLYAKSLGGGSVMPSTGEFNFAVMEGYMIENGRITRPVRGATLIGKGDEVLTKIDMVGNDLARGQGMCGSISGSIPADVGQPTVKVSELIVGGRN</sequence>
<evidence type="ECO:0000259" key="5">
    <source>
        <dbReference type="Pfam" id="PF01523"/>
    </source>
</evidence>